<sequence length="83" mass="8953">MRSSSVHICRCLPPSTNAGVTSPNRRHLLASVAPRVHQNQPVIEREESVVGEEIDNPKASIFTSDNTVYIGDLVAQGNALPGF</sequence>
<name>A0ABR1UM37_9PEZI</name>
<organism evidence="1 2">
    <name type="scientific">Apiospora saccharicola</name>
    <dbReference type="NCBI Taxonomy" id="335842"/>
    <lineage>
        <taxon>Eukaryota</taxon>
        <taxon>Fungi</taxon>
        <taxon>Dikarya</taxon>
        <taxon>Ascomycota</taxon>
        <taxon>Pezizomycotina</taxon>
        <taxon>Sordariomycetes</taxon>
        <taxon>Xylariomycetidae</taxon>
        <taxon>Amphisphaeriales</taxon>
        <taxon>Apiosporaceae</taxon>
        <taxon>Apiospora</taxon>
    </lineage>
</organism>
<reference evidence="1 2" key="1">
    <citation type="submission" date="2023-01" db="EMBL/GenBank/DDBJ databases">
        <title>Analysis of 21 Apiospora genomes using comparative genomics revels a genus with tremendous synthesis potential of carbohydrate active enzymes and secondary metabolites.</title>
        <authorList>
            <person name="Sorensen T."/>
        </authorList>
    </citation>
    <scope>NUCLEOTIDE SEQUENCE [LARGE SCALE GENOMIC DNA]</scope>
    <source>
        <strain evidence="1 2">CBS 83171</strain>
    </source>
</reference>
<evidence type="ECO:0000313" key="1">
    <source>
        <dbReference type="EMBL" id="KAK8059972.1"/>
    </source>
</evidence>
<protein>
    <submittedName>
        <fullName evidence="1">Uncharacterized protein</fullName>
    </submittedName>
</protein>
<proteinExistence type="predicted"/>
<dbReference type="Proteomes" id="UP001446871">
    <property type="component" value="Unassembled WGS sequence"/>
</dbReference>
<keyword evidence="2" id="KW-1185">Reference proteome</keyword>
<evidence type="ECO:0000313" key="2">
    <source>
        <dbReference type="Proteomes" id="UP001446871"/>
    </source>
</evidence>
<comment type="caution">
    <text evidence="1">The sequence shown here is derived from an EMBL/GenBank/DDBJ whole genome shotgun (WGS) entry which is preliminary data.</text>
</comment>
<gene>
    <name evidence="1" type="ORF">PG996_009902</name>
</gene>
<dbReference type="EMBL" id="JAQQWM010000006">
    <property type="protein sequence ID" value="KAK8059972.1"/>
    <property type="molecule type" value="Genomic_DNA"/>
</dbReference>
<accession>A0ABR1UM37</accession>